<dbReference type="InterPro" id="IPR011991">
    <property type="entry name" value="ArsR-like_HTH"/>
</dbReference>
<feature type="domain" description="HTH marR-type" evidence="1">
    <location>
        <begin position="85"/>
        <end position="180"/>
    </location>
</feature>
<dbReference type="CDD" id="cd00090">
    <property type="entry name" value="HTH_ARSR"/>
    <property type="match status" value="1"/>
</dbReference>
<dbReference type="InterPro" id="IPR000835">
    <property type="entry name" value="HTH_MarR-typ"/>
</dbReference>
<proteinExistence type="predicted"/>
<dbReference type="InterPro" id="IPR036388">
    <property type="entry name" value="WH-like_DNA-bd_sf"/>
</dbReference>
<dbReference type="Proteomes" id="UP001596013">
    <property type="component" value="Unassembled WGS sequence"/>
</dbReference>
<organism evidence="2 3">
    <name type="scientific">Rhodanobacter umsongensis</name>
    <dbReference type="NCBI Taxonomy" id="633153"/>
    <lineage>
        <taxon>Bacteria</taxon>
        <taxon>Pseudomonadati</taxon>
        <taxon>Pseudomonadota</taxon>
        <taxon>Gammaproteobacteria</taxon>
        <taxon>Lysobacterales</taxon>
        <taxon>Rhodanobacteraceae</taxon>
        <taxon>Rhodanobacter</taxon>
    </lineage>
</organism>
<dbReference type="InterPro" id="IPR036390">
    <property type="entry name" value="WH_DNA-bd_sf"/>
</dbReference>
<reference evidence="3" key="1">
    <citation type="journal article" date="2019" name="Int. J. Syst. Evol. Microbiol.">
        <title>The Global Catalogue of Microorganisms (GCM) 10K type strain sequencing project: providing services to taxonomists for standard genome sequencing and annotation.</title>
        <authorList>
            <consortium name="The Broad Institute Genomics Platform"/>
            <consortium name="The Broad Institute Genome Sequencing Center for Infectious Disease"/>
            <person name="Wu L."/>
            <person name="Ma J."/>
        </authorList>
    </citation>
    <scope>NUCLEOTIDE SEQUENCE [LARGE SCALE GENOMIC DNA]</scope>
    <source>
        <strain evidence="3">JCM 17130</strain>
    </source>
</reference>
<dbReference type="SMART" id="SM00347">
    <property type="entry name" value="HTH_MARR"/>
    <property type="match status" value="1"/>
</dbReference>
<protein>
    <submittedName>
        <fullName evidence="2">MarR family transcriptional regulator</fullName>
    </submittedName>
</protein>
<comment type="caution">
    <text evidence="2">The sequence shown here is derived from an EMBL/GenBank/DDBJ whole genome shotgun (WGS) entry which is preliminary data.</text>
</comment>
<accession>A0ABW0JR96</accession>
<evidence type="ECO:0000313" key="2">
    <source>
        <dbReference type="EMBL" id="MFC5438361.1"/>
    </source>
</evidence>
<dbReference type="Pfam" id="PF12802">
    <property type="entry name" value="MarR_2"/>
    <property type="match status" value="1"/>
</dbReference>
<dbReference type="EMBL" id="JBHSMK010000011">
    <property type="protein sequence ID" value="MFC5438361.1"/>
    <property type="molecule type" value="Genomic_DNA"/>
</dbReference>
<keyword evidence="3" id="KW-1185">Reference proteome</keyword>
<evidence type="ECO:0000313" key="3">
    <source>
        <dbReference type="Proteomes" id="UP001596013"/>
    </source>
</evidence>
<dbReference type="SUPFAM" id="SSF46785">
    <property type="entry name" value="Winged helix' DNA-binding domain"/>
    <property type="match status" value="1"/>
</dbReference>
<sequence>MQASTEVLERLMGSALRAITQPQSKQVDMAIEQARAAAQEASVAVHRHGRGVHQPSFDLGVTTTIVRLLDTTTQDRWLSDLRAVARAIPHGLQTLQEIARLNALGSQPTQQELADRLRVDRGNFNRHIRKLTDLGLIESSRRRQALLYALTALGEEVAQARPIQEPTLSEALRASASPYAEIAQRQRRPFAGYTGSSTADAGIAASGRAFEWAAPQATPPARFERGSVVKFDTQLLGTPA</sequence>
<dbReference type="RefSeq" id="WP_377306976.1">
    <property type="nucleotide sequence ID" value="NZ_JBHSMK010000011.1"/>
</dbReference>
<dbReference type="Gene3D" id="1.10.10.10">
    <property type="entry name" value="Winged helix-like DNA-binding domain superfamily/Winged helix DNA-binding domain"/>
    <property type="match status" value="1"/>
</dbReference>
<gene>
    <name evidence="2" type="ORF">ACFPME_17505</name>
</gene>
<evidence type="ECO:0000259" key="1">
    <source>
        <dbReference type="SMART" id="SM00347"/>
    </source>
</evidence>
<name>A0ABW0JR96_9GAMM</name>